<evidence type="ECO:0000256" key="4">
    <source>
        <dbReference type="ARBA" id="ARBA00022989"/>
    </source>
</evidence>
<feature type="transmembrane region" description="Helical" evidence="7">
    <location>
        <begin position="123"/>
        <end position="144"/>
    </location>
</feature>
<feature type="transmembrane region" description="Helical" evidence="7">
    <location>
        <begin position="199"/>
        <end position="223"/>
    </location>
</feature>
<keyword evidence="3 7" id="KW-0812">Transmembrane</keyword>
<accession>A0ABR4P1J6</accession>
<feature type="transmembrane region" description="Helical" evidence="7">
    <location>
        <begin position="493"/>
        <end position="513"/>
    </location>
</feature>
<dbReference type="Gene3D" id="1.20.1250.20">
    <property type="entry name" value="MFS general substrate transporter like domains"/>
    <property type="match status" value="1"/>
</dbReference>
<evidence type="ECO:0000256" key="1">
    <source>
        <dbReference type="ARBA" id="ARBA00004141"/>
    </source>
</evidence>
<keyword evidence="4 7" id="KW-1133">Transmembrane helix</keyword>
<dbReference type="InterPro" id="IPR020846">
    <property type="entry name" value="MFS_dom"/>
</dbReference>
<sequence>MSRILVSETPFDVPASWSNLPKKSQLCVLALCRVFDFMQVASFQTICYYQLKSFGPSLPEKTLSWQTGIASSSFTAAQIFTAMLWGRMADAEWSGRKRVLLIGLWGTGLSCLGLAFSRTFIQVVFFRLLAGASNGTVGIIRTMIQENIKERKHQSRAFLLLPASFMVASVIGPVVGSALADPVAAYPSAFGGIGWLTKFPYALPALASAFTMMSIGFVVFLIIEETLEARKTKVDQGTRLFEVLRNIITHRSISRTTYDPISTDEVDMDMEGQKPEDENEEDDETSSQDSETVIPPKLPFRSVFTYNVIMTLLAQAIFDFHMGGFGNLWPLFLSTPRVFTEQHLPFLFNGGLGLEPLSVGSAMAILGLIGIALQILIYPRINGRLGNVQCFRVFSTLFPVAYFIAPFLATISVASPSVFLWLGMTLVLIVHTTGRIFVLPATIVLLNNCAPDPSVLGMVHGIGQTTSALFRTLGPIFSGWLFGVSYQHEMIGIVWWVMSGIAVAGWISSLYVWERPA</sequence>
<feature type="transmembrane region" description="Helical" evidence="7">
    <location>
        <begin position="303"/>
        <end position="322"/>
    </location>
</feature>
<evidence type="ECO:0000259" key="8">
    <source>
        <dbReference type="PROSITE" id="PS50850"/>
    </source>
</evidence>
<keyword evidence="2" id="KW-0813">Transport</keyword>
<feature type="transmembrane region" description="Helical" evidence="7">
    <location>
        <begin position="419"/>
        <end position="447"/>
    </location>
</feature>
<feature type="transmembrane region" description="Helical" evidence="7">
    <location>
        <begin position="156"/>
        <end position="179"/>
    </location>
</feature>
<dbReference type="SUPFAM" id="SSF103473">
    <property type="entry name" value="MFS general substrate transporter"/>
    <property type="match status" value="1"/>
</dbReference>
<feature type="transmembrane region" description="Helical" evidence="7">
    <location>
        <begin position="63"/>
        <end position="86"/>
    </location>
</feature>
<keyword evidence="5 7" id="KW-0472">Membrane</keyword>
<evidence type="ECO:0000256" key="2">
    <source>
        <dbReference type="ARBA" id="ARBA00022448"/>
    </source>
</evidence>
<evidence type="ECO:0000313" key="9">
    <source>
        <dbReference type="EMBL" id="KAL3417182.1"/>
    </source>
</evidence>
<evidence type="ECO:0000313" key="10">
    <source>
        <dbReference type="Proteomes" id="UP001629113"/>
    </source>
</evidence>
<comment type="subcellular location">
    <subcellularLocation>
        <location evidence="1">Membrane</location>
        <topology evidence="1">Multi-pass membrane protein</topology>
    </subcellularLocation>
</comment>
<proteinExistence type="predicted"/>
<feature type="transmembrane region" description="Helical" evidence="7">
    <location>
        <begin position="357"/>
        <end position="378"/>
    </location>
</feature>
<feature type="transmembrane region" description="Helical" evidence="7">
    <location>
        <begin position="98"/>
        <end position="117"/>
    </location>
</feature>
<feature type="region of interest" description="Disordered" evidence="6">
    <location>
        <begin position="264"/>
        <end position="294"/>
    </location>
</feature>
<dbReference type="PANTHER" id="PTHR23504:SF16">
    <property type="entry name" value="TRANSPORTER, PUTATIVE (AFU_ORTHOLOGUE AFUA_1G13970)-RELATED"/>
    <property type="match status" value="1"/>
</dbReference>
<evidence type="ECO:0000256" key="7">
    <source>
        <dbReference type="SAM" id="Phobius"/>
    </source>
</evidence>
<dbReference type="Pfam" id="PF07690">
    <property type="entry name" value="MFS_1"/>
    <property type="match status" value="1"/>
</dbReference>
<evidence type="ECO:0000256" key="6">
    <source>
        <dbReference type="SAM" id="MobiDB-lite"/>
    </source>
</evidence>
<dbReference type="PANTHER" id="PTHR23504">
    <property type="entry name" value="MAJOR FACILITATOR SUPERFAMILY DOMAIN-CONTAINING PROTEIN 10"/>
    <property type="match status" value="1"/>
</dbReference>
<feature type="domain" description="Major facilitator superfamily (MFS) profile" evidence="8">
    <location>
        <begin position="28"/>
        <end position="517"/>
    </location>
</feature>
<reference evidence="9 10" key="1">
    <citation type="submission" date="2024-06" db="EMBL/GenBank/DDBJ databases">
        <title>Complete genome of Phlyctema vagabunda strain 19-DSS-EL-015.</title>
        <authorList>
            <person name="Fiorenzani C."/>
        </authorList>
    </citation>
    <scope>NUCLEOTIDE SEQUENCE [LARGE SCALE GENOMIC DNA]</scope>
    <source>
        <strain evidence="9 10">19-DSS-EL-015</strain>
    </source>
</reference>
<dbReference type="EMBL" id="JBFCZG010000011">
    <property type="protein sequence ID" value="KAL3417182.1"/>
    <property type="molecule type" value="Genomic_DNA"/>
</dbReference>
<feature type="transmembrane region" description="Helical" evidence="7">
    <location>
        <begin position="468"/>
        <end position="487"/>
    </location>
</feature>
<evidence type="ECO:0000256" key="3">
    <source>
        <dbReference type="ARBA" id="ARBA00022692"/>
    </source>
</evidence>
<name>A0ABR4P1J6_9HELO</name>
<feature type="compositionally biased region" description="Acidic residues" evidence="6">
    <location>
        <begin position="277"/>
        <end position="286"/>
    </location>
</feature>
<keyword evidence="10" id="KW-1185">Reference proteome</keyword>
<dbReference type="InterPro" id="IPR011701">
    <property type="entry name" value="MFS"/>
</dbReference>
<organism evidence="9 10">
    <name type="scientific">Phlyctema vagabunda</name>
    <dbReference type="NCBI Taxonomy" id="108571"/>
    <lineage>
        <taxon>Eukaryota</taxon>
        <taxon>Fungi</taxon>
        <taxon>Dikarya</taxon>
        <taxon>Ascomycota</taxon>
        <taxon>Pezizomycotina</taxon>
        <taxon>Leotiomycetes</taxon>
        <taxon>Helotiales</taxon>
        <taxon>Dermateaceae</taxon>
        <taxon>Phlyctema</taxon>
    </lineage>
</organism>
<comment type="caution">
    <text evidence="9">The sequence shown here is derived from an EMBL/GenBank/DDBJ whole genome shotgun (WGS) entry which is preliminary data.</text>
</comment>
<dbReference type="InterPro" id="IPR036259">
    <property type="entry name" value="MFS_trans_sf"/>
</dbReference>
<dbReference type="PROSITE" id="PS50850">
    <property type="entry name" value="MFS"/>
    <property type="match status" value="1"/>
</dbReference>
<dbReference type="Proteomes" id="UP001629113">
    <property type="component" value="Unassembled WGS sequence"/>
</dbReference>
<evidence type="ECO:0000256" key="5">
    <source>
        <dbReference type="ARBA" id="ARBA00023136"/>
    </source>
</evidence>
<gene>
    <name evidence="9" type="ORF">PVAG01_11182</name>
</gene>
<feature type="transmembrane region" description="Helical" evidence="7">
    <location>
        <begin position="390"/>
        <end position="413"/>
    </location>
</feature>
<protein>
    <submittedName>
        <fullName evidence="9">Major facilitator superfamily transporter</fullName>
    </submittedName>
</protein>